<dbReference type="EMBL" id="JAQHXR010000002">
    <property type="protein sequence ID" value="MDA3968959.1"/>
    <property type="molecule type" value="Genomic_DNA"/>
</dbReference>
<keyword evidence="2" id="KW-1003">Cell membrane</keyword>
<keyword evidence="8" id="KW-1185">Reference proteome</keyword>
<evidence type="ECO:0000256" key="2">
    <source>
        <dbReference type="ARBA" id="ARBA00022475"/>
    </source>
</evidence>
<dbReference type="InterPro" id="IPR005495">
    <property type="entry name" value="LptG/LptF_permease"/>
</dbReference>
<gene>
    <name evidence="7" type="ORF">PF021_04630</name>
</gene>
<accession>A0ABT4VE34</accession>
<feature type="transmembrane region" description="Helical" evidence="6">
    <location>
        <begin position="316"/>
        <end position="334"/>
    </location>
</feature>
<dbReference type="Proteomes" id="UP001210261">
    <property type="component" value="Unassembled WGS sequence"/>
</dbReference>
<evidence type="ECO:0000256" key="5">
    <source>
        <dbReference type="ARBA" id="ARBA00023136"/>
    </source>
</evidence>
<evidence type="ECO:0000256" key="1">
    <source>
        <dbReference type="ARBA" id="ARBA00004651"/>
    </source>
</evidence>
<dbReference type="Pfam" id="PF03739">
    <property type="entry name" value="LptF_LptG"/>
    <property type="match status" value="1"/>
</dbReference>
<feature type="transmembrane region" description="Helical" evidence="6">
    <location>
        <begin position="12"/>
        <end position="32"/>
    </location>
</feature>
<feature type="transmembrane region" description="Helical" evidence="6">
    <location>
        <begin position="260"/>
        <end position="280"/>
    </location>
</feature>
<dbReference type="PANTHER" id="PTHR33529">
    <property type="entry name" value="SLR0882 PROTEIN-RELATED"/>
    <property type="match status" value="1"/>
</dbReference>
<evidence type="ECO:0000313" key="8">
    <source>
        <dbReference type="Proteomes" id="UP001210261"/>
    </source>
</evidence>
<comment type="subcellular location">
    <subcellularLocation>
        <location evidence="1">Cell membrane</location>
        <topology evidence="1">Multi-pass membrane protein</topology>
    </subcellularLocation>
</comment>
<name>A0ABT4VE34_9HELI</name>
<evidence type="ECO:0000256" key="6">
    <source>
        <dbReference type="SAM" id="Phobius"/>
    </source>
</evidence>
<feature type="transmembrane region" description="Helical" evidence="6">
    <location>
        <begin position="292"/>
        <end position="310"/>
    </location>
</feature>
<keyword evidence="4 6" id="KW-1133">Transmembrane helix</keyword>
<organism evidence="7 8">
    <name type="scientific">Helicobacter ibis</name>
    <dbReference type="NCBI Taxonomy" id="2962633"/>
    <lineage>
        <taxon>Bacteria</taxon>
        <taxon>Pseudomonadati</taxon>
        <taxon>Campylobacterota</taxon>
        <taxon>Epsilonproteobacteria</taxon>
        <taxon>Campylobacterales</taxon>
        <taxon>Helicobacteraceae</taxon>
        <taxon>Helicobacter</taxon>
    </lineage>
</organism>
<dbReference type="RefSeq" id="WP_271021253.1">
    <property type="nucleotide sequence ID" value="NZ_JAQHXR010000002.1"/>
</dbReference>
<dbReference type="PANTHER" id="PTHR33529:SF7">
    <property type="entry name" value="LIPOPOLYSACCHARIDE EXPORT SYSTEM PERMEASE PROTEIN LPTF"/>
    <property type="match status" value="1"/>
</dbReference>
<keyword evidence="3 6" id="KW-0812">Transmembrane</keyword>
<feature type="transmembrane region" description="Helical" evidence="6">
    <location>
        <begin position="98"/>
        <end position="120"/>
    </location>
</feature>
<evidence type="ECO:0000256" key="3">
    <source>
        <dbReference type="ARBA" id="ARBA00022692"/>
    </source>
</evidence>
<sequence>MRVKNYIFQNFAQIFFPIFLVLFFIASVIVFIRISSVTFVVKISFFELFALYFYTMPLMVFFVIPITFFIASTLSLSKLCYDYELPVLFSLGLNPQHIVRIFAPIAFLASFSLLILSLILTPLSDKAYRSFIDSRKSSISLNLKSGEFGQRIGEWLVYVKSSGDDIGKYKDIVLLSFSKEGGLILAHDAHLYNNQSNLEALLRDGMIYRLSNNEVEKITFDKLILRNNINSNNNENLSIFEYWNIAFSKQEEQKKRLRNLSLYILMSISPIISLYFYLLLGVKNPRYQKNYTTAQIMLIIGIFYGFIYAISNYLPIVGTILFPIAWFVAGYIAYKKTIGRFY</sequence>
<evidence type="ECO:0000313" key="7">
    <source>
        <dbReference type="EMBL" id="MDA3968959.1"/>
    </source>
</evidence>
<comment type="caution">
    <text evidence="7">The sequence shown here is derived from an EMBL/GenBank/DDBJ whole genome shotgun (WGS) entry which is preliminary data.</text>
</comment>
<proteinExistence type="predicted"/>
<keyword evidence="5 6" id="KW-0472">Membrane</keyword>
<feature type="transmembrane region" description="Helical" evidence="6">
    <location>
        <begin position="52"/>
        <end position="77"/>
    </location>
</feature>
<reference evidence="7 8" key="1">
    <citation type="submission" date="2023-01" db="EMBL/GenBank/DDBJ databases">
        <title>Description of Helicobacter ibis sp. nov. isolated from faecal droppings of black-faced ibis (Theristicus melanopis).</title>
        <authorList>
            <person name="Lopez-Cantillo M."/>
            <person name="Vidal-Veuthey B."/>
            <person name="Mella A."/>
            <person name="De La Haba R."/>
            <person name="Collado L."/>
        </authorList>
    </citation>
    <scope>NUCLEOTIDE SEQUENCE [LARGE SCALE GENOMIC DNA]</scope>
    <source>
        <strain evidence="7 8">A82</strain>
    </source>
</reference>
<protein>
    <submittedName>
        <fullName evidence="7">LptF/LptG family permease</fullName>
    </submittedName>
</protein>
<evidence type="ECO:0000256" key="4">
    <source>
        <dbReference type="ARBA" id="ARBA00022989"/>
    </source>
</evidence>